<evidence type="ECO:0000313" key="1">
    <source>
        <dbReference type="EMBL" id="SFK66717.1"/>
    </source>
</evidence>
<dbReference type="EMBL" id="FOSN01000014">
    <property type="protein sequence ID" value="SFK66717.1"/>
    <property type="molecule type" value="Genomic_DNA"/>
</dbReference>
<dbReference type="Proteomes" id="UP000198755">
    <property type="component" value="Unassembled WGS sequence"/>
</dbReference>
<dbReference type="STRING" id="1612308.SAMN05444581_11462"/>
<evidence type="ECO:0000313" key="2">
    <source>
        <dbReference type="Proteomes" id="UP000198755"/>
    </source>
</evidence>
<accession>A0A1I4BF06</accession>
<organism evidence="1 2">
    <name type="scientific">Methylocapsa palsarum</name>
    <dbReference type="NCBI Taxonomy" id="1612308"/>
    <lineage>
        <taxon>Bacteria</taxon>
        <taxon>Pseudomonadati</taxon>
        <taxon>Pseudomonadota</taxon>
        <taxon>Alphaproteobacteria</taxon>
        <taxon>Hyphomicrobiales</taxon>
        <taxon>Beijerinckiaceae</taxon>
        <taxon>Methylocapsa</taxon>
    </lineage>
</organism>
<reference evidence="1 2" key="1">
    <citation type="submission" date="2016-10" db="EMBL/GenBank/DDBJ databases">
        <authorList>
            <person name="de Groot N.N."/>
        </authorList>
    </citation>
    <scope>NUCLEOTIDE SEQUENCE [LARGE SCALE GENOMIC DNA]</scope>
    <source>
        <strain evidence="1 2">NE2</strain>
    </source>
</reference>
<sequence length="181" mass="19916">MKDFNMTAIETTAFQRLEAEGRLLKPTLKAPTQHAGRFGFRGEIALALDPPVTLEATFATSEGDDPALSFLAGSLANYTQLPALVETLGANVKPDGKYFIFVGDLDRASRYQVSFADVSYYVLPIDGTSVYNELIDSLYLDKTRMKKFSTAEKLDSIADGAAKFDTAYEKITYDDGLKRIS</sequence>
<dbReference type="AlphaFoldDB" id="A0A1I4BF06"/>
<proteinExistence type="predicted"/>
<gene>
    <name evidence="1" type="ORF">SAMN05444581_11462</name>
</gene>
<protein>
    <submittedName>
        <fullName evidence="1">Uncharacterized protein</fullName>
    </submittedName>
</protein>
<name>A0A1I4BF06_9HYPH</name>
<keyword evidence="2" id="KW-1185">Reference proteome</keyword>